<comment type="caution">
    <text evidence="1">The sequence shown here is derived from an EMBL/GenBank/DDBJ whole genome shotgun (WGS) entry which is preliminary data.</text>
</comment>
<evidence type="ECO:0008006" key="3">
    <source>
        <dbReference type="Google" id="ProtNLM"/>
    </source>
</evidence>
<dbReference type="VEuPathDB" id="FungiDB:AeMF1_010579"/>
<gene>
    <name evidence="1" type="ORF">Ae201684_003490</name>
</gene>
<dbReference type="SUPFAM" id="SSF50998">
    <property type="entry name" value="Quinoprotein alcohol dehydrogenase-like"/>
    <property type="match status" value="1"/>
</dbReference>
<dbReference type="InterPro" id="IPR011047">
    <property type="entry name" value="Quinoprotein_ADH-like_sf"/>
</dbReference>
<evidence type="ECO:0000313" key="2">
    <source>
        <dbReference type="Proteomes" id="UP000481153"/>
    </source>
</evidence>
<dbReference type="Proteomes" id="UP000481153">
    <property type="component" value="Unassembled WGS sequence"/>
</dbReference>
<sequence>MFTAFAAAPEDDELFVIGTALGEVKCFRHVVEANGTAAKTYLNELEDTAIWESYVTSFPISFLLIHGVFVLVGDGHGAVVLLQLDTGLEIRRFQMEAAIVTGVWHDGVFVVADLVGNLIGVNTFETKWSCRTDILLQEQAASGTYIASIASIRLIDCEGQLCSYVATSLGRNELILTLRGHVVARLPTPTSFTSIYSESTNDPVVLCGGKNGVVYKLVTEAPSPDRPFTVKFEPVIETGFPVNRVTASNGRLGHWICSGSHSREVLEFDAKCNRTRHISLQAEPSDLMSAQGHIFVLEEASIRILELIAV</sequence>
<accession>A0A6G0XLQ3</accession>
<dbReference type="EMBL" id="VJMJ01000037">
    <property type="protein sequence ID" value="KAF0741381.1"/>
    <property type="molecule type" value="Genomic_DNA"/>
</dbReference>
<reference evidence="1 2" key="1">
    <citation type="submission" date="2019-07" db="EMBL/GenBank/DDBJ databases">
        <title>Genomics analysis of Aphanomyces spp. identifies a new class of oomycete effector associated with host adaptation.</title>
        <authorList>
            <person name="Gaulin E."/>
        </authorList>
    </citation>
    <scope>NUCLEOTIDE SEQUENCE [LARGE SCALE GENOMIC DNA]</scope>
    <source>
        <strain evidence="1 2">ATCC 201684</strain>
    </source>
</reference>
<evidence type="ECO:0000313" key="1">
    <source>
        <dbReference type="EMBL" id="KAF0741381.1"/>
    </source>
</evidence>
<dbReference type="AlphaFoldDB" id="A0A6G0XLQ3"/>
<protein>
    <recommendedName>
        <fullName evidence="3">Cleavage/polyadenylation specificity factor A subunit N-terminal domain-containing protein</fullName>
    </recommendedName>
</protein>
<name>A0A6G0XLQ3_9STRA</name>
<organism evidence="1 2">
    <name type="scientific">Aphanomyces euteiches</name>
    <dbReference type="NCBI Taxonomy" id="100861"/>
    <lineage>
        <taxon>Eukaryota</taxon>
        <taxon>Sar</taxon>
        <taxon>Stramenopiles</taxon>
        <taxon>Oomycota</taxon>
        <taxon>Saprolegniomycetes</taxon>
        <taxon>Saprolegniales</taxon>
        <taxon>Verrucalvaceae</taxon>
        <taxon>Aphanomyces</taxon>
    </lineage>
</organism>
<keyword evidence="2" id="KW-1185">Reference proteome</keyword>
<proteinExistence type="predicted"/>